<proteinExistence type="inferred from homology"/>
<gene>
    <name evidence="6" type="ORF">GDO81_005293</name>
</gene>
<evidence type="ECO:0000256" key="3">
    <source>
        <dbReference type="ARBA" id="ARBA00022618"/>
    </source>
</evidence>
<comment type="caution">
    <text evidence="6">The sequence shown here is derived from an EMBL/GenBank/DDBJ whole genome shotgun (WGS) entry which is preliminary data.</text>
</comment>
<keyword evidence="7" id="KW-1185">Reference proteome</keyword>
<dbReference type="AlphaFoldDB" id="A0AAV7CMF2"/>
<organism evidence="6 7">
    <name type="scientific">Engystomops pustulosus</name>
    <name type="common">Tungara frog</name>
    <name type="synonym">Physalaemus pustulosus</name>
    <dbReference type="NCBI Taxonomy" id="76066"/>
    <lineage>
        <taxon>Eukaryota</taxon>
        <taxon>Metazoa</taxon>
        <taxon>Chordata</taxon>
        <taxon>Craniata</taxon>
        <taxon>Vertebrata</taxon>
        <taxon>Euteleostomi</taxon>
        <taxon>Amphibia</taxon>
        <taxon>Batrachia</taxon>
        <taxon>Anura</taxon>
        <taxon>Neobatrachia</taxon>
        <taxon>Hyloidea</taxon>
        <taxon>Leptodactylidae</taxon>
        <taxon>Leiuperinae</taxon>
        <taxon>Engystomops</taxon>
    </lineage>
</organism>
<evidence type="ECO:0000256" key="2">
    <source>
        <dbReference type="ARBA" id="ARBA00020055"/>
    </source>
</evidence>
<dbReference type="GO" id="GO:0005634">
    <property type="term" value="C:nucleus"/>
    <property type="evidence" value="ECO:0007669"/>
    <property type="project" value="TreeGrafter"/>
</dbReference>
<dbReference type="PRINTS" id="PR02038">
    <property type="entry name" value="AURORABORA"/>
</dbReference>
<keyword evidence="4" id="KW-0498">Mitosis</keyword>
<protein>
    <recommendedName>
        <fullName evidence="2">Protein aurora borealis</fullName>
    </recommendedName>
</protein>
<reference evidence="6" key="1">
    <citation type="thesis" date="2020" institute="ProQuest LLC" country="789 East Eisenhower Parkway, Ann Arbor, MI, USA">
        <title>Comparative Genomics and Chromosome Evolution.</title>
        <authorList>
            <person name="Mudd A.B."/>
        </authorList>
    </citation>
    <scope>NUCLEOTIDE SEQUENCE</scope>
    <source>
        <strain evidence="6">237g6f4</strain>
        <tissue evidence="6">Blood</tissue>
    </source>
</reference>
<dbReference type="EMBL" id="WNYA01000002">
    <property type="protein sequence ID" value="KAG8586203.1"/>
    <property type="molecule type" value="Genomic_DNA"/>
</dbReference>
<dbReference type="GO" id="GO:0051301">
    <property type="term" value="P:cell division"/>
    <property type="evidence" value="ECO:0007669"/>
    <property type="project" value="UniProtKB-KW"/>
</dbReference>
<sequence>MGDVRTQLTPETPGRAQVLNPFESPNDYCSLHEPFVSSPTVFMPTKSSATPRQFRWSIDQLAAINPVEIDPEDIHRQALYLSHAKLDKEIEERRQKAIEEFFTKRTIVPSPWTQHEGKQAAQFHSTKCVNLNNESPLAREQDVVTPGKNTVACQTQLSLPVDFNIEKVLGEYFRSEENADQSQENLSSSSLRRKLFLDGQCSGSECSSPSSPPPGSYEAPPGSLGVLCSIDLSPVRCRSTMQTPSSGQFSSSPIQGGRRAYSLGSIASPTFFEKSPMREMSPSFSPISSALGKTPMAEQKKLSFPSPETLPASKSMVNSCMTSPLIEGCSPIKSVFQMKAKSCRDSAQYRTSLFQIPFSIERLEEEKENSPPAHLALPEGSIVVQMHNMGTFSPDGHIMDSVDSISPKQCTPEVMVQSTDGLKDNDTVEMVDPVELEDDPIWVKDVAETNTPMTSFMTGNTFSGETYHMCMSPLAESSVNPCDSSSIQVDSGYTTQTCGSSMMDGTGTDGVYKESENQIYETQNGSHIKAKDFLTVDVKGHRLLEPESPECERPLHKIHRSHPALHSGTWKLSSDRLYGRLHKNGRSPVLLHCDVVSSLRRVMLMLLLLSSSVVRLQSPQQTMDGKPLLH</sequence>
<name>A0AAV7CMF2_ENGPU</name>
<dbReference type="GO" id="GO:0019901">
    <property type="term" value="F:protein kinase binding"/>
    <property type="evidence" value="ECO:0007669"/>
    <property type="project" value="TreeGrafter"/>
</dbReference>
<evidence type="ECO:0000313" key="7">
    <source>
        <dbReference type="Proteomes" id="UP000824782"/>
    </source>
</evidence>
<dbReference type="PANTHER" id="PTHR14728:SF2">
    <property type="entry name" value="PROTEIN AURORA BOREALIS"/>
    <property type="match status" value="1"/>
</dbReference>
<dbReference type="Proteomes" id="UP000824782">
    <property type="component" value="Unassembled WGS sequence"/>
</dbReference>
<evidence type="ECO:0000256" key="4">
    <source>
        <dbReference type="ARBA" id="ARBA00022776"/>
    </source>
</evidence>
<keyword evidence="5" id="KW-0131">Cell cycle</keyword>
<dbReference type="GO" id="GO:0060236">
    <property type="term" value="P:regulation of mitotic spindle organization"/>
    <property type="evidence" value="ECO:0007669"/>
    <property type="project" value="TreeGrafter"/>
</dbReference>
<evidence type="ECO:0000256" key="5">
    <source>
        <dbReference type="ARBA" id="ARBA00023306"/>
    </source>
</evidence>
<evidence type="ECO:0000256" key="1">
    <source>
        <dbReference type="ARBA" id="ARBA00010963"/>
    </source>
</evidence>
<dbReference type="PANTHER" id="PTHR14728">
    <property type="entry name" value="PROTEIN AURORA BOREALIS"/>
    <property type="match status" value="1"/>
</dbReference>
<evidence type="ECO:0000313" key="6">
    <source>
        <dbReference type="EMBL" id="KAG8586203.1"/>
    </source>
</evidence>
<accession>A0AAV7CMF2</accession>
<dbReference type="Pfam" id="PF15280">
    <property type="entry name" value="BORA_N"/>
    <property type="match status" value="1"/>
</dbReference>
<keyword evidence="3" id="KW-0132">Cell division</keyword>
<comment type="similarity">
    <text evidence="1">Belongs to the BORA family.</text>
</comment>
<dbReference type="GO" id="GO:0005737">
    <property type="term" value="C:cytoplasm"/>
    <property type="evidence" value="ECO:0007669"/>
    <property type="project" value="TreeGrafter"/>
</dbReference>
<dbReference type="GO" id="GO:0007088">
    <property type="term" value="P:regulation of mitotic nuclear division"/>
    <property type="evidence" value="ECO:0007669"/>
    <property type="project" value="TreeGrafter"/>
</dbReference>
<dbReference type="InterPro" id="IPR023252">
    <property type="entry name" value="Aurora_borealis_protein"/>
</dbReference>